<organism evidence="8 9">
    <name type="scientific">Ramlibacter monticola</name>
    <dbReference type="NCBI Taxonomy" id="1926872"/>
    <lineage>
        <taxon>Bacteria</taxon>
        <taxon>Pseudomonadati</taxon>
        <taxon>Pseudomonadota</taxon>
        <taxon>Betaproteobacteria</taxon>
        <taxon>Burkholderiales</taxon>
        <taxon>Comamonadaceae</taxon>
        <taxon>Ramlibacter</taxon>
    </lineage>
</organism>
<evidence type="ECO:0000256" key="4">
    <source>
        <dbReference type="ARBA" id="ARBA00023136"/>
    </source>
</evidence>
<name>A0A936YYE1_9BURK</name>
<dbReference type="GO" id="GO:0016491">
    <property type="term" value="F:oxidoreductase activity"/>
    <property type="evidence" value="ECO:0007669"/>
    <property type="project" value="InterPro"/>
</dbReference>
<dbReference type="Pfam" id="PF04116">
    <property type="entry name" value="FA_hydroxylase"/>
    <property type="match status" value="1"/>
</dbReference>
<feature type="transmembrane region" description="Helical" evidence="6">
    <location>
        <begin position="68"/>
        <end position="88"/>
    </location>
</feature>
<dbReference type="GO" id="GO:0005506">
    <property type="term" value="F:iron ion binding"/>
    <property type="evidence" value="ECO:0007669"/>
    <property type="project" value="InterPro"/>
</dbReference>
<feature type="region of interest" description="Disordered" evidence="5">
    <location>
        <begin position="241"/>
        <end position="267"/>
    </location>
</feature>
<accession>A0A936YYE1</accession>
<keyword evidence="9" id="KW-1185">Reference proteome</keyword>
<protein>
    <submittedName>
        <fullName evidence="8">Sterol desaturase family protein</fullName>
    </submittedName>
</protein>
<proteinExistence type="predicted"/>
<evidence type="ECO:0000256" key="3">
    <source>
        <dbReference type="ARBA" id="ARBA00022989"/>
    </source>
</evidence>
<dbReference type="InterPro" id="IPR006694">
    <property type="entry name" value="Fatty_acid_hydroxylase"/>
</dbReference>
<dbReference type="Proteomes" id="UP000599109">
    <property type="component" value="Unassembled WGS sequence"/>
</dbReference>
<evidence type="ECO:0000313" key="9">
    <source>
        <dbReference type="Proteomes" id="UP000599109"/>
    </source>
</evidence>
<feature type="transmembrane region" description="Helical" evidence="6">
    <location>
        <begin position="37"/>
        <end position="56"/>
    </location>
</feature>
<evidence type="ECO:0000256" key="1">
    <source>
        <dbReference type="ARBA" id="ARBA00004370"/>
    </source>
</evidence>
<keyword evidence="3 6" id="KW-1133">Transmembrane helix</keyword>
<dbReference type="PANTHER" id="PTHR11863">
    <property type="entry name" value="STEROL DESATURASE"/>
    <property type="match status" value="1"/>
</dbReference>
<evidence type="ECO:0000256" key="2">
    <source>
        <dbReference type="ARBA" id="ARBA00022692"/>
    </source>
</evidence>
<evidence type="ECO:0000256" key="6">
    <source>
        <dbReference type="SAM" id="Phobius"/>
    </source>
</evidence>
<dbReference type="GO" id="GO:0008610">
    <property type="term" value="P:lipid biosynthetic process"/>
    <property type="evidence" value="ECO:0007669"/>
    <property type="project" value="InterPro"/>
</dbReference>
<feature type="transmembrane region" description="Helical" evidence="6">
    <location>
        <begin position="135"/>
        <end position="160"/>
    </location>
</feature>
<comment type="caution">
    <text evidence="8">The sequence shown here is derived from an EMBL/GenBank/DDBJ whole genome shotgun (WGS) entry which is preliminary data.</text>
</comment>
<dbReference type="InterPro" id="IPR050307">
    <property type="entry name" value="Sterol_Desaturase_Related"/>
</dbReference>
<evidence type="ECO:0000256" key="5">
    <source>
        <dbReference type="SAM" id="MobiDB-lite"/>
    </source>
</evidence>
<evidence type="ECO:0000259" key="7">
    <source>
        <dbReference type="Pfam" id="PF04116"/>
    </source>
</evidence>
<dbReference type="EMBL" id="JAEQNE010000001">
    <property type="protein sequence ID" value="MBL0390220.1"/>
    <property type="molecule type" value="Genomic_DNA"/>
</dbReference>
<gene>
    <name evidence="8" type="ORF">JJ685_03615</name>
</gene>
<reference evidence="8 9" key="1">
    <citation type="journal article" date="2017" name="Int. J. Syst. Evol. Microbiol.">
        <title>Ramlibacter monticola sp. nov., isolated from forest soil.</title>
        <authorList>
            <person name="Chaudhary D.K."/>
            <person name="Kim J."/>
        </authorList>
    </citation>
    <scope>NUCLEOTIDE SEQUENCE [LARGE SCALE GENOMIC DNA]</scope>
    <source>
        <strain evidence="8 9">KACC 19175</strain>
    </source>
</reference>
<dbReference type="AlphaFoldDB" id="A0A936YYE1"/>
<dbReference type="GO" id="GO:0016020">
    <property type="term" value="C:membrane"/>
    <property type="evidence" value="ECO:0007669"/>
    <property type="project" value="UniProtKB-SubCell"/>
</dbReference>
<dbReference type="RefSeq" id="WP_201672786.1">
    <property type="nucleotide sequence ID" value="NZ_JAEQNE010000001.1"/>
</dbReference>
<evidence type="ECO:0000313" key="8">
    <source>
        <dbReference type="EMBL" id="MBL0390220.1"/>
    </source>
</evidence>
<comment type="subcellular location">
    <subcellularLocation>
        <location evidence="1">Membrane</location>
    </subcellularLocation>
</comment>
<keyword evidence="2 6" id="KW-0812">Transmembrane</keyword>
<sequence>MTTLEILTFAILPLFLLLEVLTPGATGTPGWRLRAATVTAVTFALSLVAGAAYKAVFAGASLLPGDRLGTAGGALVGMLVYDFCHYWYHRCAHRFDALWRLGHQMHHSAESLDPWGAYFLHPLDAAFFLTLSNVVLYPVLGLTPAAGAAASALTTFCAVFQHARLATPRWLGWLVQRPESHAVHHERGLHAFNYANLPLWDLLFGTLRNPPAGEPRPALGFYDGASARITEMLMFRDVSRPRTAQDRLPSRNARSGGRLRPQEARRE</sequence>
<keyword evidence="4 6" id="KW-0472">Membrane</keyword>
<feature type="domain" description="Fatty acid hydroxylase" evidence="7">
    <location>
        <begin position="75"/>
        <end position="206"/>
    </location>
</feature>